<gene>
    <name evidence="5" type="ORF">OLC1_LOCUS5440</name>
</gene>
<feature type="chain" id="PRO_5043096176" description="Dirigent protein" evidence="4">
    <location>
        <begin position="26"/>
        <end position="181"/>
    </location>
</feature>
<organism evidence="5 6">
    <name type="scientific">Oldenlandia corymbosa var. corymbosa</name>
    <dbReference type="NCBI Taxonomy" id="529605"/>
    <lineage>
        <taxon>Eukaryota</taxon>
        <taxon>Viridiplantae</taxon>
        <taxon>Streptophyta</taxon>
        <taxon>Embryophyta</taxon>
        <taxon>Tracheophyta</taxon>
        <taxon>Spermatophyta</taxon>
        <taxon>Magnoliopsida</taxon>
        <taxon>eudicotyledons</taxon>
        <taxon>Gunneridae</taxon>
        <taxon>Pentapetalae</taxon>
        <taxon>asterids</taxon>
        <taxon>lamiids</taxon>
        <taxon>Gentianales</taxon>
        <taxon>Rubiaceae</taxon>
        <taxon>Rubioideae</taxon>
        <taxon>Spermacoceae</taxon>
        <taxon>Hedyotis-Oldenlandia complex</taxon>
        <taxon>Oldenlandia</taxon>
    </lineage>
</organism>
<dbReference type="InterPro" id="IPR044859">
    <property type="entry name" value="Allene_oxi_cyc_Dirigent"/>
</dbReference>
<keyword evidence="3 4" id="KW-0964">Secreted</keyword>
<accession>A0AAV1CFN7</accession>
<keyword evidence="6" id="KW-1185">Reference proteome</keyword>
<comment type="subcellular location">
    <subcellularLocation>
        <location evidence="4">Secreted</location>
        <location evidence="4">Extracellular space</location>
        <location evidence="4">Apoplast</location>
    </subcellularLocation>
</comment>
<dbReference type="AlphaFoldDB" id="A0AAV1CFN7"/>
<reference evidence="5" key="1">
    <citation type="submission" date="2023-03" db="EMBL/GenBank/DDBJ databases">
        <authorList>
            <person name="Julca I."/>
        </authorList>
    </citation>
    <scope>NUCLEOTIDE SEQUENCE</scope>
</reference>
<proteinExistence type="inferred from homology"/>
<evidence type="ECO:0000256" key="2">
    <source>
        <dbReference type="ARBA" id="ARBA00011738"/>
    </source>
</evidence>
<dbReference type="Pfam" id="PF03018">
    <property type="entry name" value="Dirigent"/>
    <property type="match status" value="1"/>
</dbReference>
<comment type="function">
    <text evidence="4">Dirigent proteins impart stereoselectivity on the phenoxy radical-coupling reaction, yielding optically active lignans from two molecules of coniferyl alcohol in the biosynthesis of lignans, flavonolignans, and alkaloids and thus plays a central role in plant secondary metabolism.</text>
</comment>
<keyword evidence="4" id="KW-0052">Apoplast</keyword>
<comment type="similarity">
    <text evidence="1 4">Belongs to the plant dirigent protein family.</text>
</comment>
<dbReference type="EMBL" id="OX459119">
    <property type="protein sequence ID" value="CAI9094225.1"/>
    <property type="molecule type" value="Genomic_DNA"/>
</dbReference>
<feature type="signal peptide" evidence="4">
    <location>
        <begin position="1"/>
        <end position="25"/>
    </location>
</feature>
<evidence type="ECO:0000256" key="4">
    <source>
        <dbReference type="RuleBase" id="RU363099"/>
    </source>
</evidence>
<dbReference type="PANTHER" id="PTHR46442:SF6">
    <property type="entry name" value="DIRIGENT PROTEIN 5"/>
    <property type="match status" value="1"/>
</dbReference>
<evidence type="ECO:0000256" key="1">
    <source>
        <dbReference type="ARBA" id="ARBA00010746"/>
    </source>
</evidence>
<dbReference type="InterPro" id="IPR004265">
    <property type="entry name" value="Dirigent"/>
</dbReference>
<dbReference type="Gene3D" id="2.40.480.10">
    <property type="entry name" value="Allene oxide cyclase-like"/>
    <property type="match status" value="1"/>
</dbReference>
<evidence type="ECO:0000313" key="5">
    <source>
        <dbReference type="EMBL" id="CAI9094225.1"/>
    </source>
</evidence>
<evidence type="ECO:0000313" key="6">
    <source>
        <dbReference type="Proteomes" id="UP001161247"/>
    </source>
</evidence>
<dbReference type="Proteomes" id="UP001161247">
    <property type="component" value="Chromosome 2"/>
</dbReference>
<dbReference type="GO" id="GO:0009699">
    <property type="term" value="P:phenylpropanoid biosynthetic process"/>
    <property type="evidence" value="ECO:0007669"/>
    <property type="project" value="UniProtKB-ARBA"/>
</dbReference>
<sequence>MSPKFCSLLFILLVIISSFINPSQSRKYQKHKPCKRLVLYMHDVMFDGHNTANATDAIIANPTKLSSYKFGEFAVYDDPVTVDDNLLSPPVARAQGFYFYDMKTTYNAWLAVSLVFNSTEHKGTITFLGADMMDDATRDIPVVGGTGDFFMTRGIATVSTDLFQGASYFRLKMDVKLYECY</sequence>
<name>A0AAV1CFN7_OLDCO</name>
<evidence type="ECO:0000256" key="3">
    <source>
        <dbReference type="ARBA" id="ARBA00022525"/>
    </source>
</evidence>
<dbReference type="GO" id="GO:0048046">
    <property type="term" value="C:apoplast"/>
    <property type="evidence" value="ECO:0007669"/>
    <property type="project" value="UniProtKB-SubCell"/>
</dbReference>
<comment type="subunit">
    <text evidence="2 4">Homodimer.</text>
</comment>
<protein>
    <recommendedName>
        <fullName evidence="4">Dirigent protein</fullName>
    </recommendedName>
</protein>
<dbReference type="PANTHER" id="PTHR46442">
    <property type="entry name" value="DIRIGENT PROTEIN"/>
    <property type="match status" value="1"/>
</dbReference>
<keyword evidence="4" id="KW-0732">Signal</keyword>